<keyword evidence="3" id="KW-0808">Transferase</keyword>
<accession>A0A6C0KD83</accession>
<dbReference type="EMBL" id="MN740850">
    <property type="protein sequence ID" value="QHU15141.1"/>
    <property type="molecule type" value="Genomic_DNA"/>
</dbReference>
<feature type="domain" description="DNA methylase N-4/N-6" evidence="4">
    <location>
        <begin position="20"/>
        <end position="270"/>
    </location>
</feature>
<dbReference type="InterPro" id="IPR002941">
    <property type="entry name" value="DNA_methylase_N4/N6"/>
</dbReference>
<sequence length="274" mass="31882">MNIENKDGVEFLKSLDDNSIDLIITDPPYLISKETGMNTFQKEVQKIDQSGENKKTQEQWELFKVKKGYTDDKYRNNYIKYGNTSGNKFAFKTDFGVWDKEFTIDKLKEFIQLFYKKLRKGGTCIIFFDIWKLETLKKLMETAKTPKNGFKQLRFIEWLKTNPIPLNQSVNYLSNCREVALLGVKCGKPTFNSKYDTGLYQYPIQNTKGKRHPTQKNLKLFEELIQKHSNEGDIVIDPFLGSGTTAIACKNTNRKFSGCEINETFYKMSIENLK</sequence>
<dbReference type="GO" id="GO:0005737">
    <property type="term" value="C:cytoplasm"/>
    <property type="evidence" value="ECO:0007669"/>
    <property type="project" value="TreeGrafter"/>
</dbReference>
<dbReference type="InterPro" id="IPR001091">
    <property type="entry name" value="RM_Methyltransferase"/>
</dbReference>
<keyword evidence="2" id="KW-0489">Methyltransferase</keyword>
<dbReference type="GO" id="GO:0003677">
    <property type="term" value="F:DNA binding"/>
    <property type="evidence" value="ECO:0007669"/>
    <property type="project" value="InterPro"/>
</dbReference>
<evidence type="ECO:0000256" key="2">
    <source>
        <dbReference type="ARBA" id="ARBA00022603"/>
    </source>
</evidence>
<evidence type="ECO:0000256" key="1">
    <source>
        <dbReference type="ARBA" id="ARBA00006594"/>
    </source>
</evidence>
<evidence type="ECO:0000313" key="5">
    <source>
        <dbReference type="EMBL" id="QHU15141.1"/>
    </source>
</evidence>
<dbReference type="InterPro" id="IPR029063">
    <property type="entry name" value="SAM-dependent_MTases_sf"/>
</dbReference>
<evidence type="ECO:0000256" key="3">
    <source>
        <dbReference type="ARBA" id="ARBA00022679"/>
    </source>
</evidence>
<dbReference type="PRINTS" id="PR00508">
    <property type="entry name" value="S21N4MTFRASE"/>
</dbReference>
<organism evidence="5">
    <name type="scientific">viral metagenome</name>
    <dbReference type="NCBI Taxonomy" id="1070528"/>
    <lineage>
        <taxon>unclassified sequences</taxon>
        <taxon>metagenomes</taxon>
        <taxon>organismal metagenomes</taxon>
    </lineage>
</organism>
<dbReference type="SUPFAM" id="SSF53335">
    <property type="entry name" value="S-adenosyl-L-methionine-dependent methyltransferases"/>
    <property type="match status" value="1"/>
</dbReference>
<comment type="similarity">
    <text evidence="1">Belongs to the N(4)/N(6)-methyltransferase family.</text>
</comment>
<dbReference type="GO" id="GO:0032259">
    <property type="term" value="P:methylation"/>
    <property type="evidence" value="ECO:0007669"/>
    <property type="project" value="UniProtKB-KW"/>
</dbReference>
<dbReference type="GO" id="GO:0008170">
    <property type="term" value="F:N-methyltransferase activity"/>
    <property type="evidence" value="ECO:0007669"/>
    <property type="project" value="InterPro"/>
</dbReference>
<dbReference type="Pfam" id="PF01555">
    <property type="entry name" value="N6_N4_Mtase"/>
    <property type="match status" value="1"/>
</dbReference>
<evidence type="ECO:0000259" key="4">
    <source>
        <dbReference type="Pfam" id="PF01555"/>
    </source>
</evidence>
<protein>
    <recommendedName>
        <fullName evidence="4">DNA methylase N-4/N-6 domain-containing protein</fullName>
    </recommendedName>
</protein>
<dbReference type="PROSITE" id="PS00092">
    <property type="entry name" value="N6_MTASE"/>
    <property type="match status" value="1"/>
</dbReference>
<dbReference type="InterPro" id="IPR002052">
    <property type="entry name" value="DNA_methylase_N6_adenine_CS"/>
</dbReference>
<reference evidence="5" key="1">
    <citation type="journal article" date="2020" name="Nature">
        <title>Giant virus diversity and host interactions through global metagenomics.</title>
        <authorList>
            <person name="Schulz F."/>
            <person name="Roux S."/>
            <person name="Paez-Espino D."/>
            <person name="Jungbluth S."/>
            <person name="Walsh D.A."/>
            <person name="Denef V.J."/>
            <person name="McMahon K.D."/>
            <person name="Konstantinidis K.T."/>
            <person name="Eloe-Fadrosh E.A."/>
            <person name="Kyrpides N.C."/>
            <person name="Woyke T."/>
        </authorList>
    </citation>
    <scope>NUCLEOTIDE SEQUENCE</scope>
    <source>
        <strain evidence="5">GVMAG-S-1102244-55</strain>
    </source>
</reference>
<dbReference type="PANTHER" id="PTHR13370">
    <property type="entry name" value="RNA METHYLASE-RELATED"/>
    <property type="match status" value="1"/>
</dbReference>
<dbReference type="PANTHER" id="PTHR13370:SF24">
    <property type="entry name" value="TYPE III RESTRICTION-MODIFICATION ENZYME STYLTI MOD SUBUNIT"/>
    <property type="match status" value="1"/>
</dbReference>
<proteinExistence type="inferred from homology"/>
<name>A0A6C0KD83_9ZZZZ</name>
<dbReference type="AlphaFoldDB" id="A0A6C0KD83"/>
<dbReference type="Gene3D" id="3.40.50.150">
    <property type="entry name" value="Vaccinia Virus protein VP39"/>
    <property type="match status" value="1"/>
</dbReference>